<feature type="chain" id="PRO_5025468230" description="Cadherin domain-containing protein" evidence="13">
    <location>
        <begin position="24"/>
        <end position="226"/>
    </location>
</feature>
<dbReference type="AlphaFoldDB" id="A0A671Q7A9"/>
<dbReference type="InterPro" id="IPR050174">
    <property type="entry name" value="Protocadherin/Cadherin-CA"/>
</dbReference>
<keyword evidence="9 12" id="KW-0472">Membrane</keyword>
<dbReference type="PROSITE" id="PS50268">
    <property type="entry name" value="CADHERIN_2"/>
    <property type="match status" value="1"/>
</dbReference>
<keyword evidence="8 12" id="KW-1133">Transmembrane helix</keyword>
<protein>
    <recommendedName>
        <fullName evidence="14">Cadherin domain-containing protein</fullName>
    </recommendedName>
</protein>
<keyword evidence="7" id="KW-0130">Cell adhesion</keyword>
<feature type="signal peptide" evidence="13">
    <location>
        <begin position="1"/>
        <end position="23"/>
    </location>
</feature>
<dbReference type="PANTHER" id="PTHR24028:SF146">
    <property type="entry name" value="CADHERIN 96CB, ISOFORM D-RELATED"/>
    <property type="match status" value="1"/>
</dbReference>
<dbReference type="InterPro" id="IPR015919">
    <property type="entry name" value="Cadherin-like_sf"/>
</dbReference>
<evidence type="ECO:0000256" key="5">
    <source>
        <dbReference type="ARBA" id="ARBA00022737"/>
    </source>
</evidence>
<dbReference type="Proteomes" id="UP000472260">
    <property type="component" value="Unassembled WGS sequence"/>
</dbReference>
<dbReference type="PRINTS" id="PR00205">
    <property type="entry name" value="CADHERIN"/>
</dbReference>
<keyword evidence="10" id="KW-0325">Glycoprotein</keyword>
<evidence type="ECO:0000256" key="11">
    <source>
        <dbReference type="PROSITE-ProRule" id="PRU00043"/>
    </source>
</evidence>
<dbReference type="GO" id="GO:0005886">
    <property type="term" value="C:plasma membrane"/>
    <property type="evidence" value="ECO:0007669"/>
    <property type="project" value="UniProtKB-SubCell"/>
</dbReference>
<evidence type="ECO:0000256" key="1">
    <source>
        <dbReference type="ARBA" id="ARBA00004251"/>
    </source>
</evidence>
<dbReference type="Ensembl" id="ENSSANT00000070022.1">
    <property type="protein sequence ID" value="ENSSANP00000065872.1"/>
    <property type="gene ID" value="ENSSANG00000032849.1"/>
</dbReference>
<dbReference type="FunFam" id="2.60.40.60:FF:000007">
    <property type="entry name" value="Protocadherin alpha 2"/>
    <property type="match status" value="1"/>
</dbReference>
<feature type="transmembrane region" description="Helical" evidence="12">
    <location>
        <begin position="198"/>
        <end position="221"/>
    </location>
</feature>
<evidence type="ECO:0000313" key="16">
    <source>
        <dbReference type="Proteomes" id="UP000472260"/>
    </source>
</evidence>
<comment type="subcellular location">
    <subcellularLocation>
        <location evidence="1">Cell membrane</location>
        <topology evidence="1">Single-pass type I membrane protein</topology>
    </subcellularLocation>
</comment>
<dbReference type="InterPro" id="IPR013164">
    <property type="entry name" value="Cadherin_N"/>
</dbReference>
<dbReference type="FunFam" id="2.60.40.60:FF:000006">
    <property type="entry name" value="Protocadherin alpha 2"/>
    <property type="match status" value="1"/>
</dbReference>
<keyword evidence="3 12" id="KW-0812">Transmembrane</keyword>
<evidence type="ECO:0000313" key="15">
    <source>
        <dbReference type="Ensembl" id="ENSSANP00000065872.1"/>
    </source>
</evidence>
<evidence type="ECO:0000256" key="7">
    <source>
        <dbReference type="ARBA" id="ARBA00022889"/>
    </source>
</evidence>
<dbReference type="GO" id="GO:0005509">
    <property type="term" value="F:calcium ion binding"/>
    <property type="evidence" value="ECO:0007669"/>
    <property type="project" value="UniProtKB-UniRule"/>
</dbReference>
<dbReference type="PANTHER" id="PTHR24028">
    <property type="entry name" value="CADHERIN-87A"/>
    <property type="match status" value="1"/>
</dbReference>
<organism evidence="15 16">
    <name type="scientific">Sinocyclocheilus anshuiensis</name>
    <dbReference type="NCBI Taxonomy" id="1608454"/>
    <lineage>
        <taxon>Eukaryota</taxon>
        <taxon>Metazoa</taxon>
        <taxon>Chordata</taxon>
        <taxon>Craniata</taxon>
        <taxon>Vertebrata</taxon>
        <taxon>Euteleostomi</taxon>
        <taxon>Actinopterygii</taxon>
        <taxon>Neopterygii</taxon>
        <taxon>Teleostei</taxon>
        <taxon>Ostariophysi</taxon>
        <taxon>Cypriniformes</taxon>
        <taxon>Cyprinidae</taxon>
        <taxon>Cyprininae</taxon>
        <taxon>Sinocyclocheilus</taxon>
    </lineage>
</organism>
<dbReference type="InterPro" id="IPR002126">
    <property type="entry name" value="Cadherin-like_dom"/>
</dbReference>
<feature type="domain" description="Cadherin" evidence="14">
    <location>
        <begin position="29"/>
        <end position="125"/>
    </location>
</feature>
<evidence type="ECO:0000256" key="4">
    <source>
        <dbReference type="ARBA" id="ARBA00022729"/>
    </source>
</evidence>
<dbReference type="InterPro" id="IPR020894">
    <property type="entry name" value="Cadherin_CS"/>
</dbReference>
<dbReference type="PROSITE" id="PS00232">
    <property type="entry name" value="CADHERIN_1"/>
    <property type="match status" value="1"/>
</dbReference>
<evidence type="ECO:0000259" key="14">
    <source>
        <dbReference type="PROSITE" id="PS50268"/>
    </source>
</evidence>
<reference evidence="15" key="2">
    <citation type="submission" date="2025-09" db="UniProtKB">
        <authorList>
            <consortium name="Ensembl"/>
        </authorList>
    </citation>
    <scope>IDENTIFICATION</scope>
</reference>
<keyword evidence="5" id="KW-0677">Repeat</keyword>
<keyword evidence="6 11" id="KW-0106">Calcium</keyword>
<evidence type="ECO:0000256" key="3">
    <source>
        <dbReference type="ARBA" id="ARBA00022692"/>
    </source>
</evidence>
<evidence type="ECO:0000256" key="8">
    <source>
        <dbReference type="ARBA" id="ARBA00022989"/>
    </source>
</evidence>
<name>A0A671Q7A9_9TELE</name>
<evidence type="ECO:0000256" key="12">
    <source>
        <dbReference type="SAM" id="Phobius"/>
    </source>
</evidence>
<evidence type="ECO:0000256" key="10">
    <source>
        <dbReference type="ARBA" id="ARBA00023180"/>
    </source>
</evidence>
<evidence type="ECO:0000256" key="13">
    <source>
        <dbReference type="SAM" id="SignalP"/>
    </source>
</evidence>
<proteinExistence type="predicted"/>
<evidence type="ECO:0000256" key="9">
    <source>
        <dbReference type="ARBA" id="ARBA00023136"/>
    </source>
</evidence>
<dbReference type="Gene3D" id="2.60.40.60">
    <property type="entry name" value="Cadherins"/>
    <property type="match status" value="2"/>
</dbReference>
<keyword evidence="4 13" id="KW-0732">Signal</keyword>
<accession>A0A671Q7A9</accession>
<sequence>LILSEYLCVITALHCCLWRSSCGMIIYKVSEEVNKGTVVGNIAKDLKISVLESRILQLVTRSNRKYFDVNLKTGALFVNERIDREELCFAYQQCALNLEAVIQNPHSRYRIEIHITDVNDHTPQFPRDEYQLEITESALPGSRFPIEHAQDPDIGTNSVRLYRLSPNEHFALDSNKPSLNTKHIELVLKKPLDRNKKVYVFCFGTMLLTLTVQICWTNFLYTCSSV</sequence>
<dbReference type="SUPFAM" id="SSF49313">
    <property type="entry name" value="Cadherin-like"/>
    <property type="match status" value="2"/>
</dbReference>
<dbReference type="GO" id="GO:0009653">
    <property type="term" value="P:anatomical structure morphogenesis"/>
    <property type="evidence" value="ECO:0007669"/>
    <property type="project" value="UniProtKB-ARBA"/>
</dbReference>
<dbReference type="GO" id="GO:0007156">
    <property type="term" value="P:homophilic cell adhesion via plasma membrane adhesion molecules"/>
    <property type="evidence" value="ECO:0007669"/>
    <property type="project" value="InterPro"/>
</dbReference>
<dbReference type="CDD" id="cd11304">
    <property type="entry name" value="Cadherin_repeat"/>
    <property type="match status" value="2"/>
</dbReference>
<keyword evidence="2" id="KW-1003">Cell membrane</keyword>
<evidence type="ECO:0000256" key="6">
    <source>
        <dbReference type="ARBA" id="ARBA00022837"/>
    </source>
</evidence>
<evidence type="ECO:0000256" key="2">
    <source>
        <dbReference type="ARBA" id="ARBA00022475"/>
    </source>
</evidence>
<keyword evidence="16" id="KW-1185">Reference proteome</keyword>
<reference evidence="15" key="1">
    <citation type="submission" date="2025-08" db="UniProtKB">
        <authorList>
            <consortium name="Ensembl"/>
        </authorList>
    </citation>
    <scope>IDENTIFICATION</scope>
</reference>
<dbReference type="Pfam" id="PF08266">
    <property type="entry name" value="Cadherin_2"/>
    <property type="match status" value="1"/>
</dbReference>